<protein>
    <recommendedName>
        <fullName evidence="3">Type 4 fimbrial biogenesis protein PilX N-terminal domain-containing protein</fullName>
    </recommendedName>
</protein>
<accession>A0A1F6D8U0</accession>
<reference evidence="1 2" key="1">
    <citation type="journal article" date="2016" name="Nat. Commun.">
        <title>Thousands of microbial genomes shed light on interconnected biogeochemical processes in an aquifer system.</title>
        <authorList>
            <person name="Anantharaman K."/>
            <person name="Brown C.T."/>
            <person name="Hug L.A."/>
            <person name="Sharon I."/>
            <person name="Castelle C.J."/>
            <person name="Probst A.J."/>
            <person name="Thomas B.C."/>
            <person name="Singh A."/>
            <person name="Wilkins M.J."/>
            <person name="Karaoz U."/>
            <person name="Brodie E.L."/>
            <person name="Williams K.H."/>
            <person name="Hubbard S.S."/>
            <person name="Banfield J.F."/>
        </authorList>
    </citation>
    <scope>NUCLEOTIDE SEQUENCE [LARGE SCALE GENOMIC DNA]</scope>
</reference>
<gene>
    <name evidence="1" type="ORF">A2853_03605</name>
</gene>
<evidence type="ECO:0008006" key="3">
    <source>
        <dbReference type="Google" id="ProtNLM"/>
    </source>
</evidence>
<dbReference type="EMBL" id="MFKX01000026">
    <property type="protein sequence ID" value="OGG57422.1"/>
    <property type="molecule type" value="Genomic_DNA"/>
</dbReference>
<organism evidence="1 2">
    <name type="scientific">Candidatus Kaiserbacteria bacterium RIFCSPHIGHO2_01_FULL_55_17</name>
    <dbReference type="NCBI Taxonomy" id="1798484"/>
    <lineage>
        <taxon>Bacteria</taxon>
        <taxon>Candidatus Kaiseribacteriota</taxon>
    </lineage>
</organism>
<proteinExistence type="predicted"/>
<comment type="caution">
    <text evidence="1">The sequence shown here is derived from an EMBL/GenBank/DDBJ whole genome shotgun (WGS) entry which is preliminary data.</text>
</comment>
<dbReference type="Proteomes" id="UP000177958">
    <property type="component" value="Unassembled WGS sequence"/>
</dbReference>
<evidence type="ECO:0000313" key="1">
    <source>
        <dbReference type="EMBL" id="OGG57422.1"/>
    </source>
</evidence>
<dbReference type="AlphaFoldDB" id="A0A1F6D8U0"/>
<evidence type="ECO:0000313" key="2">
    <source>
        <dbReference type="Proteomes" id="UP000177958"/>
    </source>
</evidence>
<name>A0A1F6D8U0_9BACT</name>
<sequence>MNKTPSNRERVTAQRGFTILLAALVASIVLALGTSIFSLAQKGLSLSSIGRESQFAFYAADSAAECALYQEIRNAHFSTSTPPADVTCDGQSVPVSMQDLSPQFIFTYEYEPNARCAVVTVTKQEVNPRMRIHADGYNTTCENVETSPHALERSVELKIN</sequence>